<keyword evidence="3" id="KW-1185">Reference proteome</keyword>
<protein>
    <submittedName>
        <fullName evidence="2">Uncharacterized protein</fullName>
    </submittedName>
</protein>
<dbReference type="AlphaFoldDB" id="A0A1L9RDE8"/>
<dbReference type="GeneID" id="63754313"/>
<sequence length="57" mass="6433">MINLHDPIVNFGGEVICIAAAGVFIHQWIIFITLLSGLLYIRCRSIYRVAAVILIYQ</sequence>
<reference evidence="3" key="1">
    <citation type="journal article" date="2017" name="Genome Biol.">
        <title>Comparative genomics reveals high biological diversity and specific adaptations in the industrially and medically important fungal genus Aspergillus.</title>
        <authorList>
            <person name="de Vries R.P."/>
            <person name="Riley R."/>
            <person name="Wiebenga A."/>
            <person name="Aguilar-Osorio G."/>
            <person name="Amillis S."/>
            <person name="Uchima C.A."/>
            <person name="Anderluh G."/>
            <person name="Asadollahi M."/>
            <person name="Askin M."/>
            <person name="Barry K."/>
            <person name="Battaglia E."/>
            <person name="Bayram O."/>
            <person name="Benocci T."/>
            <person name="Braus-Stromeyer S.A."/>
            <person name="Caldana C."/>
            <person name="Canovas D."/>
            <person name="Cerqueira G.C."/>
            <person name="Chen F."/>
            <person name="Chen W."/>
            <person name="Choi C."/>
            <person name="Clum A."/>
            <person name="Dos Santos R.A."/>
            <person name="Damasio A.R."/>
            <person name="Diallinas G."/>
            <person name="Emri T."/>
            <person name="Fekete E."/>
            <person name="Flipphi M."/>
            <person name="Freyberg S."/>
            <person name="Gallo A."/>
            <person name="Gournas C."/>
            <person name="Habgood R."/>
            <person name="Hainaut M."/>
            <person name="Harispe M.L."/>
            <person name="Henrissat B."/>
            <person name="Hilden K.S."/>
            <person name="Hope R."/>
            <person name="Hossain A."/>
            <person name="Karabika E."/>
            <person name="Karaffa L."/>
            <person name="Karanyi Z."/>
            <person name="Krasevec N."/>
            <person name="Kuo A."/>
            <person name="Kusch H."/>
            <person name="LaButti K."/>
            <person name="Lagendijk E.L."/>
            <person name="Lapidus A."/>
            <person name="Levasseur A."/>
            <person name="Lindquist E."/>
            <person name="Lipzen A."/>
            <person name="Logrieco A.F."/>
            <person name="MacCabe A."/>
            <person name="Maekelae M.R."/>
            <person name="Malavazi I."/>
            <person name="Melin P."/>
            <person name="Meyer V."/>
            <person name="Mielnichuk N."/>
            <person name="Miskei M."/>
            <person name="Molnar A.P."/>
            <person name="Mule G."/>
            <person name="Ngan C.Y."/>
            <person name="Orejas M."/>
            <person name="Orosz E."/>
            <person name="Ouedraogo J.P."/>
            <person name="Overkamp K.M."/>
            <person name="Park H.-S."/>
            <person name="Perrone G."/>
            <person name="Piumi F."/>
            <person name="Punt P.J."/>
            <person name="Ram A.F."/>
            <person name="Ramon A."/>
            <person name="Rauscher S."/>
            <person name="Record E."/>
            <person name="Riano-Pachon D.M."/>
            <person name="Robert V."/>
            <person name="Roehrig J."/>
            <person name="Ruller R."/>
            <person name="Salamov A."/>
            <person name="Salih N.S."/>
            <person name="Samson R.A."/>
            <person name="Sandor E."/>
            <person name="Sanguinetti M."/>
            <person name="Schuetze T."/>
            <person name="Sepcic K."/>
            <person name="Shelest E."/>
            <person name="Sherlock G."/>
            <person name="Sophianopoulou V."/>
            <person name="Squina F.M."/>
            <person name="Sun H."/>
            <person name="Susca A."/>
            <person name="Todd R.B."/>
            <person name="Tsang A."/>
            <person name="Unkles S.E."/>
            <person name="van de Wiele N."/>
            <person name="van Rossen-Uffink D."/>
            <person name="Oliveira J.V."/>
            <person name="Vesth T.C."/>
            <person name="Visser J."/>
            <person name="Yu J.-H."/>
            <person name="Zhou M."/>
            <person name="Andersen M.R."/>
            <person name="Archer D.B."/>
            <person name="Baker S.E."/>
            <person name="Benoit I."/>
            <person name="Brakhage A.A."/>
            <person name="Braus G.H."/>
            <person name="Fischer R."/>
            <person name="Frisvad J.C."/>
            <person name="Goldman G.H."/>
            <person name="Houbraken J."/>
            <person name="Oakley B."/>
            <person name="Pocsi I."/>
            <person name="Scazzocchio C."/>
            <person name="Seiboth B."/>
            <person name="vanKuyk P.A."/>
            <person name="Wortman J."/>
            <person name="Dyer P.S."/>
            <person name="Grigoriev I.V."/>
        </authorList>
    </citation>
    <scope>NUCLEOTIDE SEQUENCE [LARGE SCALE GENOMIC DNA]</scope>
    <source>
        <strain evidence="3">DTO 134E9</strain>
    </source>
</reference>
<accession>A0A1L9RDE8</accession>
<dbReference type="EMBL" id="KV878214">
    <property type="protein sequence ID" value="OJJ32887.1"/>
    <property type="molecule type" value="Genomic_DNA"/>
</dbReference>
<organism evidence="2 3">
    <name type="scientific">Aspergillus wentii DTO 134E9</name>
    <dbReference type="NCBI Taxonomy" id="1073089"/>
    <lineage>
        <taxon>Eukaryota</taxon>
        <taxon>Fungi</taxon>
        <taxon>Dikarya</taxon>
        <taxon>Ascomycota</taxon>
        <taxon>Pezizomycotina</taxon>
        <taxon>Eurotiomycetes</taxon>
        <taxon>Eurotiomycetidae</taxon>
        <taxon>Eurotiales</taxon>
        <taxon>Aspergillaceae</taxon>
        <taxon>Aspergillus</taxon>
        <taxon>Aspergillus subgen. Cremei</taxon>
    </lineage>
</organism>
<keyword evidence="1" id="KW-0812">Transmembrane</keyword>
<evidence type="ECO:0000313" key="3">
    <source>
        <dbReference type="Proteomes" id="UP000184383"/>
    </source>
</evidence>
<keyword evidence="1" id="KW-0472">Membrane</keyword>
<keyword evidence="1" id="KW-1133">Transmembrane helix</keyword>
<feature type="transmembrane region" description="Helical" evidence="1">
    <location>
        <begin position="12"/>
        <end position="41"/>
    </location>
</feature>
<dbReference type="RefSeq" id="XP_040686564.1">
    <property type="nucleotide sequence ID" value="XM_040838465.1"/>
</dbReference>
<gene>
    <name evidence="2" type="ORF">ASPWEDRAFT_597338</name>
</gene>
<dbReference type="VEuPathDB" id="FungiDB:ASPWEDRAFT_597338"/>
<evidence type="ECO:0000313" key="2">
    <source>
        <dbReference type="EMBL" id="OJJ32887.1"/>
    </source>
</evidence>
<evidence type="ECO:0000256" key="1">
    <source>
        <dbReference type="SAM" id="Phobius"/>
    </source>
</evidence>
<name>A0A1L9RDE8_ASPWE</name>
<proteinExistence type="predicted"/>
<dbReference type="Proteomes" id="UP000184383">
    <property type="component" value="Unassembled WGS sequence"/>
</dbReference>